<keyword evidence="3" id="KW-0503">Monooxygenase</keyword>
<sequence length="442" mass="48560">MASKPAGHFLQGKRIIVAGGGIAGATFVTALDQLWDSSLPRPVVTVFEREKNREASVQQDPYTLTLNGGNQDEGLVALQQLGLLDKVRSAPSTILNSGVIRVWSDNWKFLASLNPEPYGGLPAATMRITRQHLKDILLDRTDKEAAKKITVNWRYGCTCTSAERLSSSTSGPLRVIIAEREEDGSDRSWTQDCDLVIVADGSNSVLRGSFFRSHDTKLEYTGMTQIGGISRLPSGLPRPIHEDYGLQMSSGEGVCCIYTPFDDTTVGWALSKKGEPRREAKMGYENDPEVFDLLKREALKTASMFKEPFSMVVEATDPATAFVRPAMEKNPFRHDIPTASSPLLGKSGAVVFIGDASHTLNPYVLDGANLALKDGWDLAEQMCRNSDSVEAAVAAYDKLSVPRAQHVMNFSKERIRFGHSTGFTWKVYKYGMAAQRAMAKKD</sequence>
<dbReference type="SUPFAM" id="SSF51905">
    <property type="entry name" value="FAD/NAD(P)-binding domain"/>
    <property type="match status" value="1"/>
</dbReference>
<proteinExistence type="inferred from homology"/>
<dbReference type="Proteomes" id="UP000053599">
    <property type="component" value="Unassembled WGS sequence"/>
</dbReference>
<name>A0A0D1X667_9EURO</name>
<dbReference type="GO" id="GO:0004497">
    <property type="term" value="F:monooxygenase activity"/>
    <property type="evidence" value="ECO:0007669"/>
    <property type="project" value="UniProtKB-KW"/>
</dbReference>
<comment type="similarity">
    <text evidence="1">Belongs to the paxM FAD-dependent monooxygenase family.</text>
</comment>
<keyword evidence="2" id="KW-0560">Oxidoreductase</keyword>
<dbReference type="AlphaFoldDB" id="A0A0D1X667"/>
<evidence type="ECO:0000256" key="3">
    <source>
        <dbReference type="ARBA" id="ARBA00023033"/>
    </source>
</evidence>
<dbReference type="STRING" id="1016849.A0A0D1X667"/>
<evidence type="ECO:0008006" key="6">
    <source>
        <dbReference type="Google" id="ProtNLM"/>
    </source>
</evidence>
<gene>
    <name evidence="4" type="ORF">PV11_05273</name>
</gene>
<dbReference type="PRINTS" id="PR00420">
    <property type="entry name" value="RNGMNOXGNASE"/>
</dbReference>
<organism evidence="4 5">
    <name type="scientific">Exophiala sideris</name>
    <dbReference type="NCBI Taxonomy" id="1016849"/>
    <lineage>
        <taxon>Eukaryota</taxon>
        <taxon>Fungi</taxon>
        <taxon>Dikarya</taxon>
        <taxon>Ascomycota</taxon>
        <taxon>Pezizomycotina</taxon>
        <taxon>Eurotiomycetes</taxon>
        <taxon>Chaetothyriomycetidae</taxon>
        <taxon>Chaetothyriales</taxon>
        <taxon>Herpotrichiellaceae</taxon>
        <taxon>Exophiala</taxon>
    </lineage>
</organism>
<dbReference type="PANTHER" id="PTHR13789:SF309">
    <property type="entry name" value="PUTATIVE (AFU_ORTHOLOGUE AFUA_6G14510)-RELATED"/>
    <property type="match status" value="1"/>
</dbReference>
<evidence type="ECO:0000313" key="5">
    <source>
        <dbReference type="Proteomes" id="UP000053599"/>
    </source>
</evidence>
<dbReference type="PANTHER" id="PTHR13789">
    <property type="entry name" value="MONOOXYGENASE"/>
    <property type="match status" value="1"/>
</dbReference>
<dbReference type="Gene3D" id="3.50.50.60">
    <property type="entry name" value="FAD/NAD(P)-binding domain"/>
    <property type="match status" value="1"/>
</dbReference>
<evidence type="ECO:0000313" key="4">
    <source>
        <dbReference type="EMBL" id="KIV83226.1"/>
    </source>
</evidence>
<evidence type="ECO:0000256" key="1">
    <source>
        <dbReference type="ARBA" id="ARBA00007992"/>
    </source>
</evidence>
<dbReference type="InterPro" id="IPR050493">
    <property type="entry name" value="FAD-dep_Monooxygenase_BioMet"/>
</dbReference>
<reference evidence="4 5" key="1">
    <citation type="submission" date="2015-01" db="EMBL/GenBank/DDBJ databases">
        <title>The Genome Sequence of Exophiala sideris CBS121828.</title>
        <authorList>
            <consortium name="The Broad Institute Genomics Platform"/>
            <person name="Cuomo C."/>
            <person name="de Hoog S."/>
            <person name="Gorbushina A."/>
            <person name="Stielow B."/>
            <person name="Teixiera M."/>
            <person name="Abouelleil A."/>
            <person name="Chapman S.B."/>
            <person name="Priest M."/>
            <person name="Young S.K."/>
            <person name="Wortman J."/>
            <person name="Nusbaum C."/>
            <person name="Birren B."/>
        </authorList>
    </citation>
    <scope>NUCLEOTIDE SEQUENCE [LARGE SCALE GENOMIC DNA]</scope>
    <source>
        <strain evidence="4 5">CBS 121828</strain>
    </source>
</reference>
<accession>A0A0D1X667</accession>
<dbReference type="OrthoDB" id="4111246at2759"/>
<dbReference type="HOGENOM" id="CLU_009665_4_0_1"/>
<dbReference type="EMBL" id="KN846952">
    <property type="protein sequence ID" value="KIV83226.1"/>
    <property type="molecule type" value="Genomic_DNA"/>
</dbReference>
<dbReference type="InterPro" id="IPR036188">
    <property type="entry name" value="FAD/NAD-bd_sf"/>
</dbReference>
<protein>
    <recommendedName>
        <fullName evidence="6">FAD-binding domain-containing protein</fullName>
    </recommendedName>
</protein>
<evidence type="ECO:0000256" key="2">
    <source>
        <dbReference type="ARBA" id="ARBA00023002"/>
    </source>
</evidence>